<dbReference type="Proteomes" id="UP001159427">
    <property type="component" value="Unassembled WGS sequence"/>
</dbReference>
<gene>
    <name evidence="2" type="ORF">PEVE_00027190</name>
</gene>
<keyword evidence="3" id="KW-1185">Reference proteome</keyword>
<evidence type="ECO:0000256" key="1">
    <source>
        <dbReference type="SAM" id="Phobius"/>
    </source>
</evidence>
<accession>A0ABN8SRB1</accession>
<feature type="transmembrane region" description="Helical" evidence="1">
    <location>
        <begin position="6"/>
        <end position="24"/>
    </location>
</feature>
<name>A0ABN8SRB1_9CNID</name>
<protein>
    <submittedName>
        <fullName evidence="2">Uncharacterized protein</fullName>
    </submittedName>
</protein>
<proteinExistence type="predicted"/>
<dbReference type="EMBL" id="CALNXI010003716">
    <property type="protein sequence ID" value="CAH3194118.1"/>
    <property type="molecule type" value="Genomic_DNA"/>
</dbReference>
<evidence type="ECO:0000313" key="2">
    <source>
        <dbReference type="EMBL" id="CAH3194118.1"/>
    </source>
</evidence>
<reference evidence="2 3" key="1">
    <citation type="submission" date="2022-05" db="EMBL/GenBank/DDBJ databases">
        <authorList>
            <consortium name="Genoscope - CEA"/>
            <person name="William W."/>
        </authorList>
    </citation>
    <scope>NUCLEOTIDE SEQUENCE [LARGE SCALE GENOMIC DNA]</scope>
</reference>
<evidence type="ECO:0000313" key="3">
    <source>
        <dbReference type="Proteomes" id="UP001159427"/>
    </source>
</evidence>
<sequence length="133" mass="14697">MFTRIVAIIFVAIFGILLAGGSVIKPKPGIRFLEPILKCYGDGQNGNMGRPQSDDEIIKTVCQDMKVGTAVTTIYLLFRLLADAIKAEPAPVPKVFNFFALTAYQTSYLYKRSNLCPKLSYGRVKKITEDSGE</sequence>
<keyword evidence="1" id="KW-1133">Transmembrane helix</keyword>
<comment type="caution">
    <text evidence="2">The sequence shown here is derived from an EMBL/GenBank/DDBJ whole genome shotgun (WGS) entry which is preliminary data.</text>
</comment>
<organism evidence="2 3">
    <name type="scientific">Porites evermanni</name>
    <dbReference type="NCBI Taxonomy" id="104178"/>
    <lineage>
        <taxon>Eukaryota</taxon>
        <taxon>Metazoa</taxon>
        <taxon>Cnidaria</taxon>
        <taxon>Anthozoa</taxon>
        <taxon>Hexacorallia</taxon>
        <taxon>Scleractinia</taxon>
        <taxon>Fungiina</taxon>
        <taxon>Poritidae</taxon>
        <taxon>Porites</taxon>
    </lineage>
</organism>
<keyword evidence="1" id="KW-0472">Membrane</keyword>
<keyword evidence="1" id="KW-0812">Transmembrane</keyword>